<dbReference type="SUPFAM" id="SSF82185">
    <property type="entry name" value="Histone H3 K4-specific methyltransferase SET7/9 N-terminal domain"/>
    <property type="match status" value="1"/>
</dbReference>
<name>A0A842IRX9_9FLAO</name>
<feature type="chain" id="PRO_5032774507" description="Antitoxin component YwqK of the YwqJK toxin-antitoxin module" evidence="1">
    <location>
        <begin position="30"/>
        <end position="858"/>
    </location>
</feature>
<dbReference type="RefSeq" id="WP_185788199.1">
    <property type="nucleotide sequence ID" value="NZ_JACLCP010000001.1"/>
</dbReference>
<accession>A0A842IRX9</accession>
<dbReference type="Gene3D" id="3.90.930.1">
    <property type="match status" value="1"/>
</dbReference>
<dbReference type="Proteomes" id="UP000533900">
    <property type="component" value="Unassembled WGS sequence"/>
</dbReference>
<evidence type="ECO:0008006" key="4">
    <source>
        <dbReference type="Google" id="ProtNLM"/>
    </source>
</evidence>
<comment type="caution">
    <text evidence="2">The sequence shown here is derived from an EMBL/GenBank/DDBJ whole genome shotgun (WGS) entry which is preliminary data.</text>
</comment>
<dbReference type="EMBL" id="JACLCP010000001">
    <property type="protein sequence ID" value="MBC2844533.1"/>
    <property type="molecule type" value="Genomic_DNA"/>
</dbReference>
<dbReference type="InterPro" id="IPR011652">
    <property type="entry name" value="MORN_2"/>
</dbReference>
<gene>
    <name evidence="2" type="ORF">H7F21_05460</name>
</gene>
<evidence type="ECO:0000313" key="3">
    <source>
        <dbReference type="Proteomes" id="UP000533900"/>
    </source>
</evidence>
<evidence type="ECO:0000313" key="2">
    <source>
        <dbReference type="EMBL" id="MBC2844533.1"/>
    </source>
</evidence>
<organism evidence="2 3">
    <name type="scientific">Winogradskyella flava</name>
    <dbReference type="NCBI Taxonomy" id="1884876"/>
    <lineage>
        <taxon>Bacteria</taxon>
        <taxon>Pseudomonadati</taxon>
        <taxon>Bacteroidota</taxon>
        <taxon>Flavobacteriia</taxon>
        <taxon>Flavobacteriales</taxon>
        <taxon>Flavobacteriaceae</taxon>
        <taxon>Winogradskyella</taxon>
    </lineage>
</organism>
<dbReference type="Pfam" id="PF07661">
    <property type="entry name" value="MORN_2"/>
    <property type="match status" value="1"/>
</dbReference>
<evidence type="ECO:0000256" key="1">
    <source>
        <dbReference type="SAM" id="SignalP"/>
    </source>
</evidence>
<proteinExistence type="predicted"/>
<sequence length="858" mass="100502">MNSKYKMLRQSALMVFFVVLGLSSFTLEAQEDTIYYNAQWKETTKDSAVFYRPLIKKEGDLYRIEDYYISGQLQMSGLSETKKRNYFKGEVTWYNEDGTVSQKANYEDGKLNGEYISFLNGKKLTGVYKNNRLVSGSINSKNYSTYYYATINNDTIKEVYHENNLEGVRYENYRVVDGATFLSKYYDEKGYLIGERETTNNSYFKGLEVFYYYQPMRVRQVNYYPKERLLGTTYYYPNGAIRTRFEQSPEYKKSFYDSSGKLLGSATYRLDRDYLKPVNGTEYVFKYAYKDEDQGKITSKRIYKNEQLLEDAVFYKNGSIKSITKYKGRDKDLQISYNEYGEEIARMKYEGYYPFEGTEILRDRETIYENGELVSETNYYPDTKIIFSKKNPSEETYYDREGSLLGTLEVLYENKYAKPINGQRYYVGYKTDISSIETYKDGQIVERTTFRERGNKKEDVKIYKRVEKYDDNGYNRISEITFYSNGAKQSEITLKGGYDKIKGKFYNDKNELIGSYDYLKKDGELYEFFDDSDVIRLYKKESNGKLLNLKRYNYGPNYRYDDIDAVLEEEIDVTCCSKVYTADGKLFAEATYKDGEPWEGQIYDETNKSIYAFDSGQRNGPYIKYDYNLKTVLEEGKYVDDKKEGSFNYYNYAGDLEKTENFENDQLHGESLFFNKKGEKLSSLIYQNGLPYDGIKVIKVGYNKQPTQEIYAQGQLVQKITFDDNGKRITDYKDGTMTKTVAYYKGTDKKRLSYTVENYYINGEVIRFDKNGIVAHKATFVNNKLESGTVFLKPFDTYDNRVSHAIVSYVENKLSVAYIGKDDNIIFSAEEIIEPGDYTKYLSKMNIYLDNMSPDSLY</sequence>
<dbReference type="Gene3D" id="2.20.110.10">
    <property type="entry name" value="Histone H3 K4-specific methyltransferase SET7/9 N-terminal domain"/>
    <property type="match status" value="2"/>
</dbReference>
<dbReference type="AlphaFoldDB" id="A0A842IRX9"/>
<keyword evidence="1" id="KW-0732">Signal</keyword>
<protein>
    <recommendedName>
        <fullName evidence="4">Antitoxin component YwqK of the YwqJK toxin-antitoxin module</fullName>
    </recommendedName>
</protein>
<keyword evidence="3" id="KW-1185">Reference proteome</keyword>
<reference evidence="2" key="1">
    <citation type="submission" date="2020-08" db="EMBL/GenBank/DDBJ databases">
        <title>Winogradskyella ouciana sp. nov., isolated from the hadal seawater of the Mariana Trench.</title>
        <authorList>
            <person name="He X."/>
        </authorList>
    </citation>
    <scope>NUCLEOTIDE SEQUENCE [LARGE SCALE GENOMIC DNA]</scope>
    <source>
        <strain evidence="2">KCTC 52348</strain>
    </source>
</reference>
<feature type="signal peptide" evidence="1">
    <location>
        <begin position="1"/>
        <end position="29"/>
    </location>
</feature>